<evidence type="ECO:0000259" key="5">
    <source>
        <dbReference type="PROSITE" id="PS01031"/>
    </source>
</evidence>
<dbReference type="PROSITE" id="PS01031">
    <property type="entry name" value="SHSP"/>
    <property type="match status" value="1"/>
</dbReference>
<feature type="domain" description="SHSP" evidence="5">
    <location>
        <begin position="266"/>
        <end position="387"/>
    </location>
</feature>
<dbReference type="InterPro" id="IPR031107">
    <property type="entry name" value="Small_HSP"/>
</dbReference>
<sequence length="387" mass="42393">MPSVPYMNHSAPFWDFLASLEQEGTDHPIFSQWAPPSNNRSSSSDNTTANNNNTRSSDATTESAREVPPFGPWTHGSWPFMFGGGQGIPHRGGPGPRRGHEHARHEQHEDEDRDFEKDFERELNKEFEDEHDSDESSEKQKEKENSGSSNDNGEGPSNTSGRDGTEHEGCRRGRGGHRCGGDREQHWGGPRRGGRHGRGGFDGPRAWGPHHPHRPGCGGYGRRGGFGGWGRGGPFGGGNRSFDPMSFVSSLFEQPGNADARETAATENDDFRPDADVFDTPASFVVHVSLPGAKKEDVGVNWNAEKSELSIAGVVYRPGDEKLMAQLAMAERKAGAFERKIRLGTRANPANVDADQISAKLEDGVLRIDIPKMGENGFVEIRKVDIE</sequence>
<gene>
    <name evidence="6" type="ORF">PDIGIT_LOCUS9498</name>
</gene>
<organism evidence="6 7">
    <name type="scientific">Periconia digitata</name>
    <dbReference type="NCBI Taxonomy" id="1303443"/>
    <lineage>
        <taxon>Eukaryota</taxon>
        <taxon>Fungi</taxon>
        <taxon>Dikarya</taxon>
        <taxon>Ascomycota</taxon>
        <taxon>Pezizomycotina</taxon>
        <taxon>Dothideomycetes</taxon>
        <taxon>Pleosporomycetidae</taxon>
        <taxon>Pleosporales</taxon>
        <taxon>Massarineae</taxon>
        <taxon>Periconiaceae</taxon>
        <taxon>Periconia</taxon>
    </lineage>
</organism>
<comment type="caution">
    <text evidence="6">The sequence shown here is derived from an EMBL/GenBank/DDBJ whole genome shotgun (WGS) entry which is preliminary data.</text>
</comment>
<dbReference type="InterPro" id="IPR002068">
    <property type="entry name" value="A-crystallin/Hsp20_dom"/>
</dbReference>
<evidence type="ECO:0000256" key="3">
    <source>
        <dbReference type="RuleBase" id="RU003616"/>
    </source>
</evidence>
<feature type="compositionally biased region" description="Polar residues" evidence="4">
    <location>
        <begin position="150"/>
        <end position="162"/>
    </location>
</feature>
<dbReference type="Pfam" id="PF00011">
    <property type="entry name" value="HSP20"/>
    <property type="match status" value="1"/>
</dbReference>
<feature type="compositionally biased region" description="Basic and acidic residues" evidence="4">
    <location>
        <begin position="103"/>
        <end position="145"/>
    </location>
</feature>
<dbReference type="CDD" id="cd06464">
    <property type="entry name" value="ACD_sHsps-like"/>
    <property type="match status" value="1"/>
</dbReference>
<reference evidence="6" key="1">
    <citation type="submission" date="2023-01" db="EMBL/GenBank/DDBJ databases">
        <authorList>
            <person name="Van Ghelder C."/>
            <person name="Rancurel C."/>
        </authorList>
    </citation>
    <scope>NUCLEOTIDE SEQUENCE</scope>
    <source>
        <strain evidence="6">CNCM I-4278</strain>
    </source>
</reference>
<feature type="region of interest" description="Disordered" evidence="4">
    <location>
        <begin position="27"/>
        <end position="216"/>
    </location>
</feature>
<comment type="similarity">
    <text evidence="2 3">Belongs to the small heat shock protein (HSP20) family.</text>
</comment>
<accession>A0A9W4UIM8</accession>
<dbReference type="SUPFAM" id="SSF49764">
    <property type="entry name" value="HSP20-like chaperones"/>
    <property type="match status" value="1"/>
</dbReference>
<evidence type="ECO:0000256" key="4">
    <source>
        <dbReference type="SAM" id="MobiDB-lite"/>
    </source>
</evidence>
<dbReference type="PANTHER" id="PTHR11527">
    <property type="entry name" value="HEAT-SHOCK PROTEIN 20 FAMILY MEMBER"/>
    <property type="match status" value="1"/>
</dbReference>
<proteinExistence type="inferred from homology"/>
<evidence type="ECO:0000256" key="1">
    <source>
        <dbReference type="ARBA" id="ARBA00023016"/>
    </source>
</evidence>
<dbReference type="Gene3D" id="2.60.40.790">
    <property type="match status" value="1"/>
</dbReference>
<dbReference type="AlphaFoldDB" id="A0A9W4UIM8"/>
<dbReference type="InterPro" id="IPR008978">
    <property type="entry name" value="HSP20-like_chaperone"/>
</dbReference>
<feature type="compositionally biased region" description="Low complexity" evidence="4">
    <location>
        <begin position="37"/>
        <end position="61"/>
    </location>
</feature>
<dbReference type="EMBL" id="CAOQHR010000006">
    <property type="protein sequence ID" value="CAI6336399.1"/>
    <property type="molecule type" value="Genomic_DNA"/>
</dbReference>
<dbReference type="OrthoDB" id="5511210at2759"/>
<evidence type="ECO:0000313" key="6">
    <source>
        <dbReference type="EMBL" id="CAI6336399.1"/>
    </source>
</evidence>
<feature type="compositionally biased region" description="Gly residues" evidence="4">
    <location>
        <begin position="82"/>
        <end position="96"/>
    </location>
</feature>
<keyword evidence="7" id="KW-1185">Reference proteome</keyword>
<keyword evidence="1" id="KW-0346">Stress response</keyword>
<evidence type="ECO:0000256" key="2">
    <source>
        <dbReference type="PROSITE-ProRule" id="PRU00285"/>
    </source>
</evidence>
<protein>
    <recommendedName>
        <fullName evidence="5">SHSP domain-containing protein</fullName>
    </recommendedName>
</protein>
<evidence type="ECO:0000313" key="7">
    <source>
        <dbReference type="Proteomes" id="UP001152607"/>
    </source>
</evidence>
<dbReference type="Proteomes" id="UP001152607">
    <property type="component" value="Unassembled WGS sequence"/>
</dbReference>
<name>A0A9W4UIM8_9PLEO</name>